<dbReference type="InterPro" id="IPR052896">
    <property type="entry name" value="GGT-like_enzyme"/>
</dbReference>
<evidence type="ECO:0000313" key="2">
    <source>
        <dbReference type="Proteomes" id="UP000032336"/>
    </source>
</evidence>
<dbReference type="InterPro" id="IPR029055">
    <property type="entry name" value="Ntn_hydrolases_N"/>
</dbReference>
<dbReference type="EMBL" id="JXUW01000001">
    <property type="protein sequence ID" value="KJE78202.1"/>
    <property type="molecule type" value="Genomic_DNA"/>
</dbReference>
<evidence type="ECO:0000313" key="1">
    <source>
        <dbReference type="EMBL" id="KJE78202.1"/>
    </source>
</evidence>
<dbReference type="PATRIC" id="fig|1121877.4.peg.209"/>
<dbReference type="GO" id="GO:0103068">
    <property type="term" value="F:leukotriene C4 gamma-glutamyl transferase activity"/>
    <property type="evidence" value="ECO:0007669"/>
    <property type="project" value="UniProtKB-EC"/>
</dbReference>
<proteinExistence type="predicted"/>
<dbReference type="STRING" id="1121877.FEAC_01940"/>
<dbReference type="Gene3D" id="3.60.20.40">
    <property type="match status" value="1"/>
</dbReference>
<keyword evidence="1" id="KW-0808">Transferase</keyword>
<name>A0A0D8FZ09_9ACTN</name>
<dbReference type="AlphaFoldDB" id="A0A0D8FZ09"/>
<accession>A0A0D8FZ09</accession>
<dbReference type="SUPFAM" id="SSF56235">
    <property type="entry name" value="N-terminal nucleophile aminohydrolases (Ntn hydrolases)"/>
    <property type="match status" value="1"/>
</dbReference>
<comment type="caution">
    <text evidence="1">The sequence shown here is derived from an EMBL/GenBank/DDBJ whole genome shotgun (WGS) entry which is preliminary data.</text>
</comment>
<sequence>MGQVSYFSPSFSQLFPNAAISSIDPLASQAAVDLLRRGGSAIDAAIAANAVLAVTAPDQCGLGGDLVALVYSPPSSRGSAEVQSLQAIGSSGTGASAESLRADGHSSIPRSSLHALTVPGAVDGWLALHHKFGKLRLDQVLEAAIGYASNGFPASNRLRRNFEQIRNLASGVELANFLNPTSSSFPMVRRPGIARTLLAISKLGREGFYAGEFGAELMKLSEGVFRPDDLAEPIARFTTPLKATIFGHILATNPAPSAGFLTLGALAALDGVPTEVGDVHWYADLINAFRTTGWMRGYHHDKVELSTVLANTISPATPLTRTVATGPDTTAITAVDANGLGIVLVQSNGHAFGSRLATPDTNIFIHDRGAVGFNLIAGDANELKPRSRPRHTLAPVVAQTPDGHLALLAGTMGADRQPSILAQVITAALRDGADPNDALVQPRFAFSSPTTSELSGFDTYDSDQLPILTCEGHLPKPVIDALEKRFGPVQSTPAFAPDAGVAHLTLRRFNNWMIASDPRSEAAGTAGF</sequence>
<keyword evidence="1" id="KW-0012">Acyltransferase</keyword>
<dbReference type="EC" id="2.3.2.2" evidence="1"/>
<organism evidence="1 2">
    <name type="scientific">Ferrimicrobium acidiphilum DSM 19497</name>
    <dbReference type="NCBI Taxonomy" id="1121877"/>
    <lineage>
        <taxon>Bacteria</taxon>
        <taxon>Bacillati</taxon>
        <taxon>Actinomycetota</taxon>
        <taxon>Acidimicrobiia</taxon>
        <taxon>Acidimicrobiales</taxon>
        <taxon>Acidimicrobiaceae</taxon>
        <taxon>Ferrimicrobium</taxon>
    </lineage>
</organism>
<dbReference type="PANTHER" id="PTHR43881">
    <property type="entry name" value="GAMMA-GLUTAMYLTRANSPEPTIDASE (AFU_ORTHOLOGUE AFUA_4G13580)"/>
    <property type="match status" value="1"/>
</dbReference>
<dbReference type="GO" id="GO:0036374">
    <property type="term" value="F:glutathione hydrolase activity"/>
    <property type="evidence" value="ECO:0007669"/>
    <property type="project" value="UniProtKB-EC"/>
</dbReference>
<reference evidence="1 2" key="1">
    <citation type="submission" date="2015-01" db="EMBL/GenBank/DDBJ databases">
        <title>Draft genome of the acidophilic iron oxidizer Ferrimicrobium acidiphilum strain T23.</title>
        <authorList>
            <person name="Poehlein A."/>
            <person name="Eisen S."/>
            <person name="Schloemann M."/>
            <person name="Johnson B.D."/>
            <person name="Daniel R."/>
            <person name="Muehling M."/>
        </authorList>
    </citation>
    <scope>NUCLEOTIDE SEQUENCE [LARGE SCALE GENOMIC DNA]</scope>
    <source>
        <strain evidence="1 2">T23</strain>
    </source>
</reference>
<dbReference type="Proteomes" id="UP000032336">
    <property type="component" value="Unassembled WGS sequence"/>
</dbReference>
<dbReference type="EC" id="3.4.19.13" evidence="1"/>
<protein>
    <submittedName>
        <fullName evidence="1">Putative gamma-glutamyltransferase YwrD</fullName>
        <ecNumber evidence="1">2.3.2.2</ecNumber>
        <ecNumber evidence="1">3.4.19.13</ecNumber>
    </submittedName>
</protein>
<dbReference type="Pfam" id="PF01019">
    <property type="entry name" value="G_glu_transpept"/>
    <property type="match status" value="1"/>
</dbReference>
<dbReference type="PANTHER" id="PTHR43881:SF1">
    <property type="entry name" value="GAMMA-GLUTAMYLTRANSPEPTIDASE (AFU_ORTHOLOGUE AFUA_4G13580)"/>
    <property type="match status" value="1"/>
</dbReference>
<keyword evidence="2" id="KW-1185">Reference proteome</keyword>
<dbReference type="InterPro" id="IPR043137">
    <property type="entry name" value="GGT_ssub_C"/>
</dbReference>
<gene>
    <name evidence="1" type="primary">ywrD</name>
    <name evidence="1" type="ORF">FEAC_01940</name>
</gene>
<dbReference type="eggNOG" id="COG0405">
    <property type="taxonomic scope" value="Bacteria"/>
</dbReference>
<dbReference type="PRINTS" id="PR01210">
    <property type="entry name" value="GGTRANSPTASE"/>
</dbReference>
<keyword evidence="1" id="KW-0378">Hydrolase</keyword>
<dbReference type="OrthoDB" id="9781342at2"/>